<dbReference type="Gene3D" id="3.90.700.10">
    <property type="entry name" value="Succinate dehydrogenase/fumarate reductase flavoprotein, catalytic domain"/>
    <property type="match status" value="1"/>
</dbReference>
<dbReference type="GO" id="GO:0000104">
    <property type="term" value="F:succinate dehydrogenase activity"/>
    <property type="evidence" value="ECO:0007669"/>
    <property type="project" value="TreeGrafter"/>
</dbReference>
<protein>
    <submittedName>
        <fullName evidence="4">Fumarate reductase/succinate dehydrogenase flavoprotein domain protein</fullName>
    </submittedName>
</protein>
<dbReference type="HOGENOM" id="CLU_027931_0_0_0"/>
<dbReference type="STRING" id="1499967.U27_01012"/>
<feature type="domain" description="FAD-dependent oxidoreductase 2 FAD-binding" evidence="3">
    <location>
        <begin position="21"/>
        <end position="255"/>
    </location>
</feature>
<dbReference type="SUPFAM" id="SSF51905">
    <property type="entry name" value="FAD/NAD(P)-binding domain"/>
    <property type="match status" value="1"/>
</dbReference>
<organism evidence="4">
    <name type="scientific">Vecturithrix granuli</name>
    <dbReference type="NCBI Taxonomy" id="1499967"/>
    <lineage>
        <taxon>Bacteria</taxon>
        <taxon>Candidatus Moduliflexota</taxon>
        <taxon>Candidatus Vecturitrichia</taxon>
        <taxon>Candidatus Vecturitrichales</taxon>
        <taxon>Candidatus Vecturitrichaceae</taxon>
        <taxon>Candidatus Vecturithrix</taxon>
    </lineage>
</organism>
<dbReference type="AlphaFoldDB" id="A0A081C959"/>
<keyword evidence="1" id="KW-0285">Flavoprotein</keyword>
<name>A0A081C959_VECG1</name>
<gene>
    <name evidence="4" type="ORF">U27_01012</name>
</gene>
<proteinExistence type="predicted"/>
<keyword evidence="2" id="KW-0560">Oxidoreductase</keyword>
<evidence type="ECO:0000259" key="3">
    <source>
        <dbReference type="Pfam" id="PF00890"/>
    </source>
</evidence>
<evidence type="ECO:0000313" key="4">
    <source>
        <dbReference type="EMBL" id="GAK61114.1"/>
    </source>
</evidence>
<dbReference type="PANTHER" id="PTHR11632">
    <property type="entry name" value="SUCCINATE DEHYDROGENASE 2 FLAVOPROTEIN SUBUNIT"/>
    <property type="match status" value="1"/>
</dbReference>
<sequence>MEKHSLHINGKTLPVISVTTLIVGSGAASLNCADRLHQYGQRDLAIVTEDLKGGTSYNTGSDKQTYYKLAVAGPEPDSPYEMAKALFNGGSMHGDLALIEALGSLEGFYHLASIGVPFPHNYLGAYVGYKTDHDPLQRATSVGPWTSKQMVECLLCEVKRREIPIFDLHDVIALIVECDRIFGVIAIDKTQLSTEHYGLVIFQAENVVFGVGGPGGLYQTSVYPACHLGAIGLALEAGAKAVNLTESQYGLASTKFRWNVSGTYQQVIPRYISTNQAGEDEQEFLNEYFPSTGKLGTAIFLKGYQWPFDPRKIPNYGSSLIDVLVYIETVQKGRRVFMDFRENLRGDGLTPFCFKELEPEAYAYLQRSEALFGTPIERLAKMNPLAIDLYRQHGIDLCSEPLEIAVCAQHNNGGLSGDLWWESNIAHLFPIGEVSGSHGVYRPGGSALNSGQVGALRTAQKIAHCYQERHTSFESFTPLAERKVQDMLTLIEELLRNSAQNVSISDFRQEFQERMTNTAAHIRKLDKVKEALEAAYQQIQRASQQSLSSREELSTALANRQLAIAHAAYLQAIKTYLEAGGGSRGSYLVLSEQGQEILTQTGTLWKYAPEVPKFREQVLETVIGADGRYQSEFKPRRPIPQEEFWFETVWQTYREGTVFQS</sequence>
<dbReference type="GO" id="GO:0009055">
    <property type="term" value="F:electron transfer activity"/>
    <property type="evidence" value="ECO:0007669"/>
    <property type="project" value="TreeGrafter"/>
</dbReference>
<evidence type="ECO:0000313" key="5">
    <source>
        <dbReference type="Proteomes" id="UP000030661"/>
    </source>
</evidence>
<dbReference type="InterPro" id="IPR003953">
    <property type="entry name" value="FAD-dep_OxRdtase_2_FAD-bd"/>
</dbReference>
<dbReference type="GO" id="GO:0009061">
    <property type="term" value="P:anaerobic respiration"/>
    <property type="evidence" value="ECO:0007669"/>
    <property type="project" value="TreeGrafter"/>
</dbReference>
<accession>A0A081C959</accession>
<keyword evidence="5" id="KW-1185">Reference proteome</keyword>
<dbReference type="InterPro" id="IPR030664">
    <property type="entry name" value="SdhA/FrdA/AprA"/>
</dbReference>
<dbReference type="eggNOG" id="COG1053">
    <property type="taxonomic scope" value="Bacteria"/>
</dbReference>
<dbReference type="GO" id="GO:0005886">
    <property type="term" value="C:plasma membrane"/>
    <property type="evidence" value="ECO:0007669"/>
    <property type="project" value="TreeGrafter"/>
</dbReference>
<dbReference type="InterPro" id="IPR027477">
    <property type="entry name" value="Succ_DH/fumarate_Rdtase_cat_sf"/>
</dbReference>
<evidence type="ECO:0000256" key="2">
    <source>
        <dbReference type="ARBA" id="ARBA00023002"/>
    </source>
</evidence>
<reference evidence="4" key="1">
    <citation type="journal article" date="2015" name="PeerJ">
        <title>First genomic representation of candidate bacterial phylum KSB3 points to enhanced environmental sensing as a trigger of wastewater bulking.</title>
        <authorList>
            <person name="Sekiguchi Y."/>
            <person name="Ohashi A."/>
            <person name="Parks D.H."/>
            <person name="Yamauchi T."/>
            <person name="Tyson G.W."/>
            <person name="Hugenholtz P."/>
        </authorList>
    </citation>
    <scope>NUCLEOTIDE SEQUENCE [LARGE SCALE GENOMIC DNA]</scope>
</reference>
<evidence type="ECO:0000256" key="1">
    <source>
        <dbReference type="ARBA" id="ARBA00022630"/>
    </source>
</evidence>
<dbReference type="InterPro" id="IPR036188">
    <property type="entry name" value="FAD/NAD-bd_sf"/>
</dbReference>
<dbReference type="GO" id="GO:0050660">
    <property type="term" value="F:flavin adenine dinucleotide binding"/>
    <property type="evidence" value="ECO:0007669"/>
    <property type="project" value="TreeGrafter"/>
</dbReference>
<dbReference type="Proteomes" id="UP000030661">
    <property type="component" value="Unassembled WGS sequence"/>
</dbReference>
<dbReference type="Pfam" id="PF00890">
    <property type="entry name" value="FAD_binding_2"/>
    <property type="match status" value="1"/>
</dbReference>
<dbReference type="EMBL" id="DF820477">
    <property type="protein sequence ID" value="GAK61114.1"/>
    <property type="molecule type" value="Genomic_DNA"/>
</dbReference>
<dbReference type="Gene3D" id="3.50.50.60">
    <property type="entry name" value="FAD/NAD(P)-binding domain"/>
    <property type="match status" value="2"/>
</dbReference>
<dbReference type="PANTHER" id="PTHR11632:SF51">
    <property type="entry name" value="SUCCINATE DEHYDROGENASE [UBIQUINONE] FLAVOPROTEIN SUBUNIT, MITOCHONDRIAL"/>
    <property type="match status" value="1"/>
</dbReference>